<keyword evidence="4 12" id="KW-0808">Transferase</keyword>
<keyword evidence="7" id="KW-0479">Metal-binding</keyword>
<dbReference type="Gene3D" id="3.30.460.10">
    <property type="entry name" value="Beta Polymerase, domain 2"/>
    <property type="match status" value="1"/>
</dbReference>
<dbReference type="RefSeq" id="WP_168004823.1">
    <property type="nucleotide sequence ID" value="NZ_JAATHJ010000003.1"/>
</dbReference>
<dbReference type="InterPro" id="IPR052390">
    <property type="entry name" value="tRNA_nt/polyA_polymerase"/>
</dbReference>
<dbReference type="Gene3D" id="1.10.3090.10">
    <property type="entry name" value="cca-adding enzyme, domain 2"/>
    <property type="match status" value="1"/>
</dbReference>
<reference evidence="14 15" key="1">
    <citation type="submission" date="2020-03" db="EMBL/GenBank/DDBJ databases">
        <title>Assessment of the enzymatic potential of alkaline-tolerant lipase obtained from Bacillus luteus H11 (technogenic soil) for the bioremediation of saline soils contaminated with petroleum substances.</title>
        <authorList>
            <person name="Kalwasinska A."/>
        </authorList>
    </citation>
    <scope>NUCLEOTIDE SEQUENCE [LARGE SCALE GENOMIC DNA]</scope>
    <source>
        <strain evidence="14 15">H11</strain>
    </source>
</reference>
<dbReference type="GO" id="GO:0000166">
    <property type="term" value="F:nucleotide binding"/>
    <property type="evidence" value="ECO:0007669"/>
    <property type="project" value="UniProtKB-KW"/>
</dbReference>
<dbReference type="AlphaFoldDB" id="A0A969TU23"/>
<evidence type="ECO:0000313" key="15">
    <source>
        <dbReference type="Proteomes" id="UP000752012"/>
    </source>
</evidence>
<dbReference type="InterPro" id="IPR046342">
    <property type="entry name" value="CBS_dom_sf"/>
</dbReference>
<evidence type="ECO:0000256" key="11">
    <source>
        <dbReference type="PROSITE-ProRule" id="PRU00703"/>
    </source>
</evidence>
<evidence type="ECO:0000256" key="3">
    <source>
        <dbReference type="ARBA" id="ARBA00022555"/>
    </source>
</evidence>
<accession>A0A969TU23</accession>
<evidence type="ECO:0000256" key="1">
    <source>
        <dbReference type="ARBA" id="ARBA00001946"/>
    </source>
</evidence>
<dbReference type="PROSITE" id="PS51371">
    <property type="entry name" value="CBS"/>
    <property type="match status" value="2"/>
</dbReference>
<dbReference type="InterPro" id="IPR001667">
    <property type="entry name" value="DDH_dom"/>
</dbReference>
<proteinExistence type="inferred from homology"/>
<dbReference type="SUPFAM" id="SSF81891">
    <property type="entry name" value="Poly A polymerase C-terminal region-like"/>
    <property type="match status" value="1"/>
</dbReference>
<evidence type="ECO:0000256" key="12">
    <source>
        <dbReference type="RuleBase" id="RU003953"/>
    </source>
</evidence>
<dbReference type="InterPro" id="IPR000644">
    <property type="entry name" value="CBS_dom"/>
</dbReference>
<evidence type="ECO:0000256" key="5">
    <source>
        <dbReference type="ARBA" id="ARBA00022694"/>
    </source>
</evidence>
<sequence>MQLIMSHNNLDFDALASLIAAKKLYPEAEPVLPSRLTSEVEHFITIYKDIFPFTKIHEVDWSRAEELILVDASYLDRQAEEEAASLPITIIDHHTNETAAFQHIRSLQNESVGACVTLLAEHIHARSIPISPLEATVFALGLYSDTDSFTIPGTTARDLEAGAYFIRAGANLKVVDQFRETPLSHDQQRLFQELLENGEQHTIDGIDIMISASDQDYYTGHLAHICKKLLQVTGLDGVVVVCGMGNKTFITTRGQSEQVDFRALVDHFGGGGHAQAASASIKGVSAAEAAEKIKSKLPDAVVPALTAADLMSSPVRVIAPETTVETAVKMIYRYGHSGFPIVEDDRLTGIISRRDLDKALHHKLGHAPVKGFMQRNPVWIDKTVRLDQIRTTMMEKQIGRLPVLEDGRPVGIVSRSDIIQAMHGRQPSASSIRSSGPVKRQVAKTMEKQFPPELLTLITSIQQVADEQNIPVFIIGGIVRDLFLNIANEDLDIVLEGDAPSFGESLTEAYGGRLKVHQAFRTATWTTDSGSKVDLTSARTEYYDFPAALPRVELSTIREDLYRRDFTINTLAVQINHARYGELTDYFNGLDDLSNRKLRILYNLSFVEDPTRILRAVRFETRFSFQMEAQTKYLAEENKQLLSSVSRFRLSEELYRLFTQSDPLKGLERLFSFQLQDILLASPDEPADVRRRQRRMNRYRYIFESRGVVFPEAAWVAVMLFMSAPDSAAIAGIRSYAMNRQEEKACDAWLTLWTHTEGNHLPFRDAHAAASHIPDWAAVAFAAFSEEASLARYVWRRLDARHALKGKDLIEAGFRPGPVFSDMLFEAEMRKLENPSLTKDELLAPFIKAGHTGI</sequence>
<comment type="similarity">
    <text evidence="2 12">Belongs to the tRNA nucleotidyltransferase/poly(A) polymerase family.</text>
</comment>
<dbReference type="InterPro" id="IPR038763">
    <property type="entry name" value="DHH_sf"/>
</dbReference>
<evidence type="ECO:0000256" key="2">
    <source>
        <dbReference type="ARBA" id="ARBA00007265"/>
    </source>
</evidence>
<dbReference type="GO" id="GO:0008033">
    <property type="term" value="P:tRNA processing"/>
    <property type="evidence" value="ECO:0007669"/>
    <property type="project" value="UniProtKB-KW"/>
</dbReference>
<organism evidence="14 15">
    <name type="scientific">Alkalicoccus luteus</name>
    <dbReference type="NCBI Taxonomy" id="1237094"/>
    <lineage>
        <taxon>Bacteria</taxon>
        <taxon>Bacillati</taxon>
        <taxon>Bacillota</taxon>
        <taxon>Bacilli</taxon>
        <taxon>Bacillales</taxon>
        <taxon>Bacillaceae</taxon>
        <taxon>Alkalicoccus</taxon>
    </lineage>
</organism>
<comment type="caution">
    <text evidence="14">The sequence shown here is derived from an EMBL/GenBank/DDBJ whole genome shotgun (WGS) entry which is preliminary data.</text>
</comment>
<dbReference type="CDD" id="cd05398">
    <property type="entry name" value="NT_ClassII-CCAase"/>
    <property type="match status" value="1"/>
</dbReference>
<dbReference type="Pfam" id="PF01368">
    <property type="entry name" value="DHH"/>
    <property type="match status" value="1"/>
</dbReference>
<dbReference type="PANTHER" id="PTHR47788:SF1">
    <property type="entry name" value="A-ADDING TRNA NUCLEOTIDYLTRANSFERASE"/>
    <property type="match status" value="1"/>
</dbReference>
<dbReference type="Pfam" id="PF02272">
    <property type="entry name" value="DHHA1"/>
    <property type="match status" value="1"/>
</dbReference>
<keyword evidence="9" id="KW-0460">Magnesium</keyword>
<dbReference type="InterPro" id="IPR043519">
    <property type="entry name" value="NT_sf"/>
</dbReference>
<dbReference type="CDD" id="cd04595">
    <property type="entry name" value="CBS_pair_DHH_polyA_Pol_assoc"/>
    <property type="match status" value="1"/>
</dbReference>
<evidence type="ECO:0000313" key="14">
    <source>
        <dbReference type="EMBL" id="NJP36531.1"/>
    </source>
</evidence>
<evidence type="ECO:0000256" key="4">
    <source>
        <dbReference type="ARBA" id="ARBA00022679"/>
    </source>
</evidence>
<keyword evidence="5" id="KW-0819">tRNA processing</keyword>
<keyword evidence="11" id="KW-0129">CBS domain</keyword>
<dbReference type="InterPro" id="IPR003156">
    <property type="entry name" value="DHHA1_dom"/>
</dbReference>
<dbReference type="GO" id="GO:0016779">
    <property type="term" value="F:nucleotidyltransferase activity"/>
    <property type="evidence" value="ECO:0007669"/>
    <property type="project" value="UniProtKB-KW"/>
</dbReference>
<dbReference type="GO" id="GO:0000049">
    <property type="term" value="F:tRNA binding"/>
    <property type="evidence" value="ECO:0007669"/>
    <property type="project" value="UniProtKB-KW"/>
</dbReference>
<dbReference type="Gene3D" id="3.10.310.30">
    <property type="match status" value="1"/>
</dbReference>
<dbReference type="Pfam" id="PF01743">
    <property type="entry name" value="PolyA_pol"/>
    <property type="match status" value="1"/>
</dbReference>
<dbReference type="SMART" id="SM00116">
    <property type="entry name" value="CBS"/>
    <property type="match status" value="2"/>
</dbReference>
<keyword evidence="10 12" id="KW-0694">RNA-binding</keyword>
<dbReference type="EMBL" id="JAATHJ010000003">
    <property type="protein sequence ID" value="NJP36531.1"/>
    <property type="molecule type" value="Genomic_DNA"/>
</dbReference>
<evidence type="ECO:0000256" key="9">
    <source>
        <dbReference type="ARBA" id="ARBA00022842"/>
    </source>
</evidence>
<keyword evidence="8" id="KW-0547">Nucleotide-binding</keyword>
<keyword evidence="6" id="KW-0548">Nucleotidyltransferase</keyword>
<dbReference type="PANTHER" id="PTHR47788">
    <property type="entry name" value="POLYA POLYMERASE"/>
    <property type="match status" value="1"/>
</dbReference>
<feature type="domain" description="CBS" evidence="13">
    <location>
        <begin position="373"/>
        <end position="430"/>
    </location>
</feature>
<dbReference type="Proteomes" id="UP000752012">
    <property type="component" value="Unassembled WGS sequence"/>
</dbReference>
<dbReference type="Gene3D" id="3.10.580.10">
    <property type="entry name" value="CBS-domain"/>
    <property type="match status" value="1"/>
</dbReference>
<evidence type="ECO:0000256" key="8">
    <source>
        <dbReference type="ARBA" id="ARBA00022741"/>
    </source>
</evidence>
<keyword evidence="3" id="KW-0820">tRNA-binding</keyword>
<dbReference type="InterPro" id="IPR032828">
    <property type="entry name" value="PolyA_RNA-bd"/>
</dbReference>
<evidence type="ECO:0000256" key="10">
    <source>
        <dbReference type="ARBA" id="ARBA00022884"/>
    </source>
</evidence>
<dbReference type="Pfam" id="PF00571">
    <property type="entry name" value="CBS"/>
    <property type="match status" value="2"/>
</dbReference>
<evidence type="ECO:0000256" key="6">
    <source>
        <dbReference type="ARBA" id="ARBA00022695"/>
    </source>
</evidence>
<evidence type="ECO:0000259" key="13">
    <source>
        <dbReference type="PROSITE" id="PS51371"/>
    </source>
</evidence>
<dbReference type="SUPFAM" id="SSF81301">
    <property type="entry name" value="Nucleotidyltransferase"/>
    <property type="match status" value="1"/>
</dbReference>
<dbReference type="GO" id="GO:0046872">
    <property type="term" value="F:metal ion binding"/>
    <property type="evidence" value="ECO:0007669"/>
    <property type="project" value="UniProtKB-KW"/>
</dbReference>
<dbReference type="Gene3D" id="3.90.1640.10">
    <property type="entry name" value="inorganic pyrophosphatase (n-terminal core)"/>
    <property type="match status" value="1"/>
</dbReference>
<protein>
    <submittedName>
        <fullName evidence="14">CBS domain-containing protein</fullName>
    </submittedName>
</protein>
<feature type="domain" description="CBS" evidence="13">
    <location>
        <begin position="311"/>
        <end position="369"/>
    </location>
</feature>
<dbReference type="SUPFAM" id="SSF64182">
    <property type="entry name" value="DHH phosphoesterases"/>
    <property type="match status" value="1"/>
</dbReference>
<dbReference type="Pfam" id="PF12627">
    <property type="entry name" value="PolyA_pol_RNAbd"/>
    <property type="match status" value="1"/>
</dbReference>
<evidence type="ECO:0000256" key="7">
    <source>
        <dbReference type="ARBA" id="ARBA00022723"/>
    </source>
</evidence>
<comment type="cofactor">
    <cofactor evidence="1">
        <name>Mg(2+)</name>
        <dbReference type="ChEBI" id="CHEBI:18420"/>
    </cofactor>
</comment>
<keyword evidence="15" id="KW-1185">Reference proteome</keyword>
<dbReference type="SUPFAM" id="SSF54631">
    <property type="entry name" value="CBS-domain pair"/>
    <property type="match status" value="1"/>
</dbReference>
<gene>
    <name evidence="14" type="ORF">HCN83_02875</name>
</gene>
<name>A0A969TU23_9BACI</name>
<dbReference type="InterPro" id="IPR002646">
    <property type="entry name" value="PolA_pol_head_dom"/>
</dbReference>